<dbReference type="Proteomes" id="UP000600918">
    <property type="component" value="Unassembled WGS sequence"/>
</dbReference>
<gene>
    <name evidence="1" type="ORF">H0235_012437</name>
</gene>
<keyword evidence="2" id="KW-1185">Reference proteome</keyword>
<dbReference type="AlphaFoldDB" id="A0A834U448"/>
<reference evidence="1" key="1">
    <citation type="journal article" date="2020" name="G3 (Bethesda)">
        <title>High-Quality Assemblies for Three Invasive Social Wasps from the &lt;i&gt;Vespula&lt;/i&gt; Genus.</title>
        <authorList>
            <person name="Harrop T.W.R."/>
            <person name="Guhlin J."/>
            <person name="McLaughlin G.M."/>
            <person name="Permina E."/>
            <person name="Stockwell P."/>
            <person name="Gilligan J."/>
            <person name="Le Lec M.F."/>
            <person name="Gruber M.A.M."/>
            <person name="Quinn O."/>
            <person name="Lovegrove M."/>
            <person name="Duncan E.J."/>
            <person name="Remnant E.J."/>
            <person name="Van Eeckhoven J."/>
            <person name="Graham B."/>
            <person name="Knapp R.A."/>
            <person name="Langford K.W."/>
            <person name="Kronenberg Z."/>
            <person name="Press M.O."/>
            <person name="Eacker S.M."/>
            <person name="Wilson-Rankin E.E."/>
            <person name="Purcell J."/>
            <person name="Lester P.J."/>
            <person name="Dearden P.K."/>
        </authorList>
    </citation>
    <scope>NUCLEOTIDE SEQUENCE</scope>
    <source>
        <strain evidence="1">Volc-1</strain>
    </source>
</reference>
<dbReference type="EMBL" id="JACSDY010000011">
    <property type="protein sequence ID" value="KAF7415845.1"/>
    <property type="molecule type" value="Genomic_DNA"/>
</dbReference>
<comment type="caution">
    <text evidence="1">The sequence shown here is derived from an EMBL/GenBank/DDBJ whole genome shotgun (WGS) entry which is preliminary data.</text>
</comment>
<proteinExistence type="predicted"/>
<name>A0A834U448_VESPE</name>
<sequence>MSITLVDSLENFSSGLSDTPYNSDTRLVYIRKTTPFQQLVSPYVYFRVLFMKCGPVYRFYEIRSRKCRYGVTSGGTPRFPIGSSSNENVYDGRYMFAEFFDLDKMTITNHE</sequence>
<protein>
    <submittedName>
        <fullName evidence="1">Uncharacterized protein</fullName>
    </submittedName>
</protein>
<organism evidence="1 2">
    <name type="scientific">Vespula pensylvanica</name>
    <name type="common">Western yellow jacket</name>
    <name type="synonym">Wasp</name>
    <dbReference type="NCBI Taxonomy" id="30213"/>
    <lineage>
        <taxon>Eukaryota</taxon>
        <taxon>Metazoa</taxon>
        <taxon>Ecdysozoa</taxon>
        <taxon>Arthropoda</taxon>
        <taxon>Hexapoda</taxon>
        <taxon>Insecta</taxon>
        <taxon>Pterygota</taxon>
        <taxon>Neoptera</taxon>
        <taxon>Endopterygota</taxon>
        <taxon>Hymenoptera</taxon>
        <taxon>Apocrita</taxon>
        <taxon>Aculeata</taxon>
        <taxon>Vespoidea</taxon>
        <taxon>Vespidae</taxon>
        <taxon>Vespinae</taxon>
        <taxon>Vespula</taxon>
    </lineage>
</organism>
<evidence type="ECO:0000313" key="2">
    <source>
        <dbReference type="Proteomes" id="UP000600918"/>
    </source>
</evidence>
<evidence type="ECO:0000313" key="1">
    <source>
        <dbReference type="EMBL" id="KAF7415845.1"/>
    </source>
</evidence>
<accession>A0A834U448</accession>